<evidence type="ECO:0000313" key="2">
    <source>
        <dbReference type="EMBL" id="KAB8205286.1"/>
    </source>
</evidence>
<accession>A0A5N6DJL0</accession>
<name>A0A5N6DJL0_ASPPA</name>
<dbReference type="VEuPathDB" id="FungiDB:BDV34DRAFT_196079"/>
<dbReference type="AlphaFoldDB" id="A0A5N6DJL0"/>
<proteinExistence type="predicted"/>
<evidence type="ECO:0000256" key="1">
    <source>
        <dbReference type="SAM" id="MobiDB-lite"/>
    </source>
</evidence>
<protein>
    <submittedName>
        <fullName evidence="2">Uncharacterized protein</fullName>
    </submittedName>
</protein>
<reference evidence="2 3" key="1">
    <citation type="submission" date="2019-04" db="EMBL/GenBank/DDBJ databases">
        <title>Fungal friends and foes A comparative genomics study of 23 Aspergillus species from section Flavi.</title>
        <authorList>
            <consortium name="DOE Joint Genome Institute"/>
            <person name="Kjaerbolling I."/>
            <person name="Vesth T.C."/>
            <person name="Frisvad J.C."/>
            <person name="Nybo J.L."/>
            <person name="Theobald S."/>
            <person name="Kildgaard S."/>
            <person name="Petersen T.I."/>
            <person name="Kuo A."/>
            <person name="Sato A."/>
            <person name="Lyhne E.K."/>
            <person name="Kogle M.E."/>
            <person name="Wiebenga A."/>
            <person name="Kun R.S."/>
            <person name="Lubbers R.J."/>
            <person name="Makela M.R."/>
            <person name="Barry K."/>
            <person name="Chovatia M."/>
            <person name="Clum A."/>
            <person name="Daum C."/>
            <person name="Haridas S."/>
            <person name="He G."/>
            <person name="LaButti K."/>
            <person name="Lipzen A."/>
            <person name="Mondo S."/>
            <person name="Pangilinan J."/>
            <person name="Riley R."/>
            <person name="Salamov A."/>
            <person name="Simmons B.A."/>
            <person name="Magnuson J.K."/>
            <person name="Henrissat B."/>
            <person name="Mortensen U.H."/>
            <person name="Larsen T.O."/>
            <person name="De vries R.P."/>
            <person name="Grigoriev I.V."/>
            <person name="Machida M."/>
            <person name="Baker S.E."/>
            <person name="Andersen M.R."/>
        </authorList>
    </citation>
    <scope>NUCLEOTIDE SEQUENCE [LARGE SCALE GENOMIC DNA]</scope>
    <source>
        <strain evidence="2 3">CBS 117618</strain>
    </source>
</reference>
<keyword evidence="3" id="KW-1185">Reference proteome</keyword>
<dbReference type="EMBL" id="ML734972">
    <property type="protein sequence ID" value="KAB8205286.1"/>
    <property type="molecule type" value="Genomic_DNA"/>
</dbReference>
<feature type="compositionally biased region" description="Basic and acidic residues" evidence="1">
    <location>
        <begin position="32"/>
        <end position="64"/>
    </location>
</feature>
<evidence type="ECO:0000313" key="3">
    <source>
        <dbReference type="Proteomes" id="UP000326532"/>
    </source>
</evidence>
<feature type="region of interest" description="Disordered" evidence="1">
    <location>
        <begin position="26"/>
        <end position="64"/>
    </location>
</feature>
<dbReference type="Proteomes" id="UP000326532">
    <property type="component" value="Unassembled WGS sequence"/>
</dbReference>
<sequence length="64" mass="7880">METGDRQTQETACYDLVQEARPWYMPKQRPKPSRETLRDFFRQVRDEERREMRDSQNEGQSNDR</sequence>
<gene>
    <name evidence="2" type="ORF">BDV34DRAFT_196079</name>
</gene>
<organism evidence="2 3">
    <name type="scientific">Aspergillus parasiticus</name>
    <dbReference type="NCBI Taxonomy" id="5067"/>
    <lineage>
        <taxon>Eukaryota</taxon>
        <taxon>Fungi</taxon>
        <taxon>Dikarya</taxon>
        <taxon>Ascomycota</taxon>
        <taxon>Pezizomycotina</taxon>
        <taxon>Eurotiomycetes</taxon>
        <taxon>Eurotiomycetidae</taxon>
        <taxon>Eurotiales</taxon>
        <taxon>Aspergillaceae</taxon>
        <taxon>Aspergillus</taxon>
        <taxon>Aspergillus subgen. Circumdati</taxon>
    </lineage>
</organism>